<keyword evidence="1" id="KW-1133">Transmembrane helix</keyword>
<feature type="transmembrane region" description="Helical" evidence="1">
    <location>
        <begin position="16"/>
        <end position="35"/>
    </location>
</feature>
<evidence type="ECO:0000256" key="1">
    <source>
        <dbReference type="SAM" id="Phobius"/>
    </source>
</evidence>
<dbReference type="OrthoDB" id="978at2759"/>
<evidence type="ECO:0000313" key="2">
    <source>
        <dbReference type="EMBL" id="POY73979.1"/>
    </source>
</evidence>
<dbReference type="PANTHER" id="PTHR12303">
    <property type="entry name" value="CARNOSINE N-METHYLTRANSFERASE"/>
    <property type="match status" value="1"/>
</dbReference>
<protein>
    <submittedName>
        <fullName evidence="2">Uncharacterized protein</fullName>
    </submittedName>
</protein>
<keyword evidence="3" id="KW-1185">Reference proteome</keyword>
<comment type="caution">
    <text evidence="2">The sequence shown here is derived from an EMBL/GenBank/DDBJ whole genome shotgun (WGS) entry which is preliminary data.</text>
</comment>
<dbReference type="GO" id="GO:0008757">
    <property type="term" value="F:S-adenosylmethionine-dependent methyltransferase activity"/>
    <property type="evidence" value="ECO:0007669"/>
    <property type="project" value="InterPro"/>
</dbReference>
<proteinExistence type="predicted"/>
<reference evidence="2 3" key="1">
    <citation type="journal article" date="2018" name="Front. Microbiol.">
        <title>Prospects for Fungal Bioremediation of Acidic Radioactive Waste Sites: Characterization and Genome Sequence of Rhodotorula taiwanensis MD1149.</title>
        <authorList>
            <person name="Tkavc R."/>
            <person name="Matrosova V.Y."/>
            <person name="Grichenko O.E."/>
            <person name="Gostincar C."/>
            <person name="Volpe R.P."/>
            <person name="Klimenkova P."/>
            <person name="Gaidamakova E.K."/>
            <person name="Zhou C.E."/>
            <person name="Stewart B.J."/>
            <person name="Lyman M.G."/>
            <person name="Malfatti S.A."/>
            <person name="Rubinfeld B."/>
            <person name="Courtot M."/>
            <person name="Singh J."/>
            <person name="Dalgard C.L."/>
            <person name="Hamilton T."/>
            <person name="Frey K.G."/>
            <person name="Gunde-Cimerman N."/>
            <person name="Dugan L."/>
            <person name="Daly M.J."/>
        </authorList>
    </citation>
    <scope>NUCLEOTIDE SEQUENCE [LARGE SCALE GENOMIC DNA]</scope>
    <source>
        <strain evidence="2 3">MD1149</strain>
    </source>
</reference>
<evidence type="ECO:0000313" key="3">
    <source>
        <dbReference type="Proteomes" id="UP000237144"/>
    </source>
</evidence>
<dbReference type="Pfam" id="PF07942">
    <property type="entry name" value="CARME"/>
    <property type="match status" value="1"/>
</dbReference>
<dbReference type="Proteomes" id="UP000237144">
    <property type="component" value="Unassembled WGS sequence"/>
</dbReference>
<name>A0A2S5BB27_9BASI</name>
<gene>
    <name evidence="2" type="ORF">BMF94_2790</name>
</gene>
<dbReference type="EMBL" id="PJQD01000029">
    <property type="protein sequence ID" value="POY73979.1"/>
    <property type="molecule type" value="Genomic_DNA"/>
</dbReference>
<dbReference type="PANTHER" id="PTHR12303:SF13">
    <property type="match status" value="1"/>
</dbReference>
<keyword evidence="1" id="KW-0472">Membrane</keyword>
<organism evidence="2 3">
    <name type="scientific">Rhodotorula taiwanensis</name>
    <dbReference type="NCBI Taxonomy" id="741276"/>
    <lineage>
        <taxon>Eukaryota</taxon>
        <taxon>Fungi</taxon>
        <taxon>Dikarya</taxon>
        <taxon>Basidiomycota</taxon>
        <taxon>Pucciniomycotina</taxon>
        <taxon>Microbotryomycetes</taxon>
        <taxon>Sporidiobolales</taxon>
        <taxon>Sporidiobolaceae</taxon>
        <taxon>Rhodotorula</taxon>
    </lineage>
</organism>
<dbReference type="InterPro" id="IPR012901">
    <property type="entry name" value="CARME"/>
</dbReference>
<dbReference type="STRING" id="741276.A0A2S5BB27"/>
<accession>A0A2S5BB27</accession>
<dbReference type="AlphaFoldDB" id="A0A2S5BB27"/>
<sequence length="229" mass="26021">MLESDRGRTARPPQHTLFAFVATTLLFLAVSYWILAPPTRLKRRITRTSSRLYAKVASWVPVPAGLQAPADLVIAARSFSQYYSVQQYWLGRKRLAFERISTRQQKLGDRLDWRGTLGQAEDAVEVNSLVTDELAALAYDQARRDGVPVGLRSRFWREDGRVVETLKHFVRDWSTDGKSERDVLFPPILEVLGEEFRRPEECRERTVLLPGCGLGRLAYEIACQGARAA</sequence>
<keyword evidence="1" id="KW-0812">Transmembrane</keyword>